<evidence type="ECO:0000256" key="6">
    <source>
        <dbReference type="ARBA" id="ARBA00022777"/>
    </source>
</evidence>
<evidence type="ECO:0000256" key="9">
    <source>
        <dbReference type="SAM" id="MobiDB-lite"/>
    </source>
</evidence>
<dbReference type="InterPro" id="IPR000550">
    <property type="entry name" value="Hppk"/>
</dbReference>
<comment type="catalytic activity">
    <reaction evidence="1">
        <text>6-hydroxymethyl-7,8-dihydropterin + ATP = (7,8-dihydropterin-6-yl)methyl diphosphate + AMP + H(+)</text>
        <dbReference type="Rhea" id="RHEA:11412"/>
        <dbReference type="ChEBI" id="CHEBI:15378"/>
        <dbReference type="ChEBI" id="CHEBI:30616"/>
        <dbReference type="ChEBI" id="CHEBI:44841"/>
        <dbReference type="ChEBI" id="CHEBI:72950"/>
        <dbReference type="ChEBI" id="CHEBI:456215"/>
        <dbReference type="EC" id="2.7.6.3"/>
    </reaction>
</comment>
<evidence type="ECO:0000256" key="8">
    <source>
        <dbReference type="ARBA" id="ARBA00022909"/>
    </source>
</evidence>
<dbReference type="EC" id="2.7.6.3" evidence="3"/>
<comment type="pathway">
    <text evidence="2">Cofactor biosynthesis; tetrahydrofolate biosynthesis; 2-amino-4-hydroxy-6-hydroxymethyl-7,8-dihydropteridine diphosphate from 7,8-dihydroneopterin triphosphate: step 4/4.</text>
</comment>
<accession>A0ABP7KSW6</accession>
<evidence type="ECO:0000256" key="1">
    <source>
        <dbReference type="ARBA" id="ARBA00000198"/>
    </source>
</evidence>
<dbReference type="Gene3D" id="3.30.70.560">
    <property type="entry name" value="7,8-Dihydro-6-hydroxymethylpterin-pyrophosphokinase HPPK"/>
    <property type="match status" value="1"/>
</dbReference>
<reference evidence="12" key="1">
    <citation type="journal article" date="2019" name="Int. J. Syst. Evol. Microbiol.">
        <title>The Global Catalogue of Microorganisms (GCM) 10K type strain sequencing project: providing services to taxonomists for standard genome sequencing and annotation.</title>
        <authorList>
            <consortium name="The Broad Institute Genomics Platform"/>
            <consortium name="The Broad Institute Genome Sequencing Center for Infectious Disease"/>
            <person name="Wu L."/>
            <person name="Ma J."/>
        </authorList>
    </citation>
    <scope>NUCLEOTIDE SEQUENCE [LARGE SCALE GENOMIC DNA]</scope>
    <source>
        <strain evidence="12">JCM 17021</strain>
    </source>
</reference>
<dbReference type="NCBIfam" id="TIGR01498">
    <property type="entry name" value="folK"/>
    <property type="match status" value="1"/>
</dbReference>
<name>A0ABP7KSW6_9MICO</name>
<evidence type="ECO:0000313" key="12">
    <source>
        <dbReference type="Proteomes" id="UP001501803"/>
    </source>
</evidence>
<dbReference type="CDD" id="cd00483">
    <property type="entry name" value="HPPK"/>
    <property type="match status" value="1"/>
</dbReference>
<dbReference type="Proteomes" id="UP001501803">
    <property type="component" value="Unassembled WGS sequence"/>
</dbReference>
<evidence type="ECO:0000259" key="10">
    <source>
        <dbReference type="Pfam" id="PF01288"/>
    </source>
</evidence>
<evidence type="ECO:0000313" key="11">
    <source>
        <dbReference type="EMBL" id="GAA3887193.1"/>
    </source>
</evidence>
<dbReference type="SUPFAM" id="SSF55083">
    <property type="entry name" value="6-hydroxymethyl-7,8-dihydropterin pyrophosphokinase, HPPK"/>
    <property type="match status" value="1"/>
</dbReference>
<comment type="caution">
    <text evidence="11">The sequence shown here is derived from an EMBL/GenBank/DDBJ whole genome shotgun (WGS) entry which is preliminary data.</text>
</comment>
<dbReference type="Pfam" id="PF01288">
    <property type="entry name" value="HPPK"/>
    <property type="match status" value="1"/>
</dbReference>
<keyword evidence="8" id="KW-0289">Folate biosynthesis</keyword>
<keyword evidence="12" id="KW-1185">Reference proteome</keyword>
<dbReference type="RefSeq" id="WP_345068435.1">
    <property type="nucleotide sequence ID" value="NZ_BAABCN010000010.1"/>
</dbReference>
<organism evidence="11 12">
    <name type="scientific">Leifsonia kafniensis</name>
    <dbReference type="NCBI Taxonomy" id="475957"/>
    <lineage>
        <taxon>Bacteria</taxon>
        <taxon>Bacillati</taxon>
        <taxon>Actinomycetota</taxon>
        <taxon>Actinomycetes</taxon>
        <taxon>Micrococcales</taxon>
        <taxon>Microbacteriaceae</taxon>
        <taxon>Leifsonia</taxon>
    </lineage>
</organism>
<feature type="domain" description="7,8-dihydro-6-hydroxymethylpterin-pyrophosphokinase" evidence="10">
    <location>
        <begin position="43"/>
        <end position="175"/>
    </location>
</feature>
<protein>
    <recommendedName>
        <fullName evidence="3">2-amino-4-hydroxy-6-hydroxymethyldihydropteridine diphosphokinase</fullName>
        <ecNumber evidence="3">2.7.6.3</ecNumber>
    </recommendedName>
</protein>
<proteinExistence type="predicted"/>
<evidence type="ECO:0000256" key="3">
    <source>
        <dbReference type="ARBA" id="ARBA00013253"/>
    </source>
</evidence>
<feature type="region of interest" description="Disordered" evidence="9">
    <location>
        <begin position="1"/>
        <end position="26"/>
    </location>
</feature>
<dbReference type="PANTHER" id="PTHR43071:SF1">
    <property type="entry name" value="2-AMINO-4-HYDROXY-6-HYDROXYMETHYLDIHYDROPTERIDINE PYROPHOSPHOKINASE"/>
    <property type="match status" value="1"/>
</dbReference>
<dbReference type="InterPro" id="IPR035907">
    <property type="entry name" value="Hppk_sf"/>
</dbReference>
<keyword evidence="7" id="KW-0067">ATP-binding</keyword>
<keyword evidence="4" id="KW-0808">Transferase</keyword>
<evidence type="ECO:0000256" key="7">
    <source>
        <dbReference type="ARBA" id="ARBA00022840"/>
    </source>
</evidence>
<keyword evidence="6" id="KW-0418">Kinase</keyword>
<evidence type="ECO:0000256" key="2">
    <source>
        <dbReference type="ARBA" id="ARBA00005051"/>
    </source>
</evidence>
<dbReference type="PANTHER" id="PTHR43071">
    <property type="entry name" value="2-AMINO-4-HYDROXY-6-HYDROXYMETHYLDIHYDROPTERIDINE PYROPHOSPHOKINASE"/>
    <property type="match status" value="1"/>
</dbReference>
<dbReference type="EMBL" id="BAABCN010000010">
    <property type="protein sequence ID" value="GAA3887193.1"/>
    <property type="molecule type" value="Genomic_DNA"/>
</dbReference>
<sequence length="214" mass="22854">MTQLAGREGSQIDLPEPNEGRFATPHDVRDDAARDTEGGVSVVLALGSNLGDRAATLRAAVREIGELDGVELVAASPLYESAAVKPDGVDTDAPEYLNAVVGIRYRGTPNDLLDAVNRIEAEHGRVRAERWGDRTLDIDLIVVGTLQQGDARLTLPHPRAASRDFVLAPWLDIDPDAEIPGVGRVADLLRAMPNTVRRHDGDDSAAGGDGEVTR</sequence>
<evidence type="ECO:0000256" key="4">
    <source>
        <dbReference type="ARBA" id="ARBA00022679"/>
    </source>
</evidence>
<gene>
    <name evidence="11" type="ORF">GCM10022381_31520</name>
</gene>
<keyword evidence="5" id="KW-0547">Nucleotide-binding</keyword>
<evidence type="ECO:0000256" key="5">
    <source>
        <dbReference type="ARBA" id="ARBA00022741"/>
    </source>
</evidence>